<dbReference type="InterPro" id="IPR015422">
    <property type="entry name" value="PyrdxlP-dep_Trfase_small"/>
</dbReference>
<keyword evidence="3 6" id="KW-0032">Aminotransferase</keyword>
<dbReference type="InterPro" id="IPR015421">
    <property type="entry name" value="PyrdxlP-dep_Trfase_major"/>
</dbReference>
<dbReference type="InterPro" id="IPR004838">
    <property type="entry name" value="NHTrfase_class1_PyrdxlP-BS"/>
</dbReference>
<dbReference type="FunFam" id="3.40.640.10:FF:000033">
    <property type="entry name" value="Aspartate aminotransferase"/>
    <property type="match status" value="1"/>
</dbReference>
<evidence type="ECO:0000256" key="2">
    <source>
        <dbReference type="ARBA" id="ARBA00007441"/>
    </source>
</evidence>
<sequence>MKIILSHRLAQIKPSPTLSLSAAANRLKANGKPIINLTVGEPDFDTPESIKQAARAALEQGFTKYTAVDGMLALKQAVVDKFKRENKLNYPLGQVIVSSGAKQSIYNLMQCLLNPDDEVIIPAPFWVSYPDMALLAEAKPVIIATSIEQQLKITPAQLEAAITEKTRLFIINSPSNPTGMVYTPTELSELAKILLAHRQVFILTDDIYEHIYWGEQPFENIINVCPELSDRTLVLNGCSKAYAMTGWRIGYAAGPKEVIAAMANIQSQSTSNPNSIAQFAATSALTGNQDCVRHMNEIYRQRHDFFSGELNKIPGITCLAAQGAFYSFPSFHAFIGANKAFAADHELADYLLNKANLATVPGSAFGAPGYLRLSFAVDEASLKDALLRLKIALQGLA</sequence>
<evidence type="ECO:0000313" key="8">
    <source>
        <dbReference type="EMBL" id="RDH41015.1"/>
    </source>
</evidence>
<evidence type="ECO:0000256" key="5">
    <source>
        <dbReference type="ARBA" id="ARBA00022898"/>
    </source>
</evidence>
<name>A0A370CJM3_9COXI</name>
<dbReference type="PROSITE" id="PS00105">
    <property type="entry name" value="AA_TRANSFER_CLASS_1"/>
    <property type="match status" value="1"/>
</dbReference>
<keyword evidence="5" id="KW-0663">Pyridoxal phosphate</keyword>
<dbReference type="PANTHER" id="PTHR46383">
    <property type="entry name" value="ASPARTATE AMINOTRANSFERASE"/>
    <property type="match status" value="1"/>
</dbReference>
<accession>A0A370CJM3</accession>
<dbReference type="CDD" id="cd00609">
    <property type="entry name" value="AAT_like"/>
    <property type="match status" value="1"/>
</dbReference>
<evidence type="ECO:0000256" key="6">
    <source>
        <dbReference type="RuleBase" id="RU000481"/>
    </source>
</evidence>
<gene>
    <name evidence="8" type="ORF">CFE62_001260</name>
</gene>
<evidence type="ECO:0000256" key="3">
    <source>
        <dbReference type="ARBA" id="ARBA00022576"/>
    </source>
</evidence>
<dbReference type="PANTHER" id="PTHR46383:SF1">
    <property type="entry name" value="ASPARTATE AMINOTRANSFERASE"/>
    <property type="match status" value="1"/>
</dbReference>
<dbReference type="Gene3D" id="3.40.640.10">
    <property type="entry name" value="Type I PLP-dependent aspartate aminotransferase-like (Major domain)"/>
    <property type="match status" value="1"/>
</dbReference>
<dbReference type="EC" id="2.6.1.-" evidence="6"/>
<feature type="domain" description="Aminotransferase class I/classII large" evidence="7">
    <location>
        <begin position="33"/>
        <end position="388"/>
    </location>
</feature>
<evidence type="ECO:0000256" key="4">
    <source>
        <dbReference type="ARBA" id="ARBA00022679"/>
    </source>
</evidence>
<dbReference type="EMBL" id="NMOS02000002">
    <property type="protein sequence ID" value="RDH41015.1"/>
    <property type="molecule type" value="Genomic_DNA"/>
</dbReference>
<dbReference type="Proteomes" id="UP000226429">
    <property type="component" value="Unassembled WGS sequence"/>
</dbReference>
<comment type="similarity">
    <text evidence="2 6">Belongs to the class-I pyridoxal-phosphate-dependent aminotransferase family.</text>
</comment>
<reference evidence="8 9" key="2">
    <citation type="journal article" date="2018" name="J. Invertebr. Pathol.">
        <title>'Candidatus Aquirickettsiella gammari' (Gammaproteobacteria: Legionellales: Coxiellaceae): A bacterial pathogen of the freshwater crustacean Gammarus fossarum (Malacostraca: Amphipoda).</title>
        <authorList>
            <person name="Bojko J."/>
            <person name="Dunn A.M."/>
            <person name="Stebbing P.D."/>
            <person name="van Aerle R."/>
            <person name="Bacela-Spychalska K."/>
            <person name="Bean T.P."/>
            <person name="Urrutia A."/>
            <person name="Stentiford G.D."/>
        </authorList>
    </citation>
    <scope>NUCLEOTIDE SEQUENCE [LARGE SCALE GENOMIC DNA]</scope>
    <source>
        <strain evidence="8">RA15029</strain>
    </source>
</reference>
<evidence type="ECO:0000256" key="1">
    <source>
        <dbReference type="ARBA" id="ARBA00001933"/>
    </source>
</evidence>
<dbReference type="InterPro" id="IPR050596">
    <property type="entry name" value="AspAT/PAT-like"/>
</dbReference>
<dbReference type="GO" id="GO:0008483">
    <property type="term" value="F:transaminase activity"/>
    <property type="evidence" value="ECO:0007669"/>
    <property type="project" value="UniProtKB-KW"/>
</dbReference>
<keyword evidence="9" id="KW-1185">Reference proteome</keyword>
<dbReference type="InterPro" id="IPR004839">
    <property type="entry name" value="Aminotransferase_I/II_large"/>
</dbReference>
<dbReference type="Pfam" id="PF00155">
    <property type="entry name" value="Aminotran_1_2"/>
    <property type="match status" value="1"/>
</dbReference>
<dbReference type="AlphaFoldDB" id="A0A370CJM3"/>
<protein>
    <recommendedName>
        <fullName evidence="6">Aminotransferase</fullName>
        <ecNumber evidence="6">2.6.1.-</ecNumber>
    </recommendedName>
</protein>
<reference evidence="8 9" key="1">
    <citation type="journal article" date="2017" name="Int. J. Syst. Evol. Microbiol.">
        <title>Aquarickettsiella crustaci n. gen. n. sp. (Gammaproteobacteria: Legionellales: Coxiellaceae); a bacterial pathogen of the freshwater crustacean: Gammarus fossarum (Malacostraca: Amphipoda).</title>
        <authorList>
            <person name="Bojko J."/>
            <person name="Dunn A.M."/>
            <person name="Stebbing P.D."/>
            <person name="Van Aerle R."/>
            <person name="Bacela-Spychalska K."/>
            <person name="Bean T.P."/>
            <person name="Stentiford G.D."/>
        </authorList>
    </citation>
    <scope>NUCLEOTIDE SEQUENCE [LARGE SCALE GENOMIC DNA]</scope>
    <source>
        <strain evidence="8">RA15029</strain>
    </source>
</reference>
<dbReference type="SUPFAM" id="SSF53383">
    <property type="entry name" value="PLP-dependent transferases"/>
    <property type="match status" value="1"/>
</dbReference>
<dbReference type="Gene3D" id="3.90.1150.10">
    <property type="entry name" value="Aspartate Aminotransferase, domain 1"/>
    <property type="match status" value="1"/>
</dbReference>
<dbReference type="GO" id="GO:0030170">
    <property type="term" value="F:pyridoxal phosphate binding"/>
    <property type="evidence" value="ECO:0007669"/>
    <property type="project" value="InterPro"/>
</dbReference>
<evidence type="ECO:0000259" key="7">
    <source>
        <dbReference type="Pfam" id="PF00155"/>
    </source>
</evidence>
<proteinExistence type="inferred from homology"/>
<comment type="cofactor">
    <cofactor evidence="1 6">
        <name>pyridoxal 5'-phosphate</name>
        <dbReference type="ChEBI" id="CHEBI:597326"/>
    </cofactor>
</comment>
<organism evidence="8 9">
    <name type="scientific">Candidatus Aquirickettsiella gammari</name>
    <dbReference type="NCBI Taxonomy" id="2016198"/>
    <lineage>
        <taxon>Bacteria</taxon>
        <taxon>Pseudomonadati</taxon>
        <taxon>Pseudomonadota</taxon>
        <taxon>Gammaproteobacteria</taxon>
        <taxon>Legionellales</taxon>
        <taxon>Coxiellaceae</taxon>
        <taxon>Candidatus Aquirickettsiella</taxon>
    </lineage>
</organism>
<dbReference type="GO" id="GO:0006520">
    <property type="term" value="P:amino acid metabolic process"/>
    <property type="evidence" value="ECO:0007669"/>
    <property type="project" value="InterPro"/>
</dbReference>
<evidence type="ECO:0000313" key="9">
    <source>
        <dbReference type="Proteomes" id="UP000226429"/>
    </source>
</evidence>
<keyword evidence="4 6" id="KW-0808">Transferase</keyword>
<comment type="caution">
    <text evidence="8">The sequence shown here is derived from an EMBL/GenBank/DDBJ whole genome shotgun (WGS) entry which is preliminary data.</text>
</comment>
<dbReference type="InterPro" id="IPR015424">
    <property type="entry name" value="PyrdxlP-dep_Trfase"/>
</dbReference>